<keyword evidence="7" id="KW-1185">Reference proteome</keyword>
<comment type="similarity">
    <text evidence="2">Belongs to the NOSIP family.</text>
</comment>
<name>A0ABD3MKI4_9STRA</name>
<evidence type="ECO:0000313" key="7">
    <source>
        <dbReference type="Proteomes" id="UP001530400"/>
    </source>
</evidence>
<keyword evidence="3" id="KW-0539">Nucleus</keyword>
<gene>
    <name evidence="6" type="ORF">ACHAWO_007925</name>
</gene>
<dbReference type="InterPro" id="IPR016818">
    <property type="entry name" value="NOSIP"/>
</dbReference>
<evidence type="ECO:0000256" key="1">
    <source>
        <dbReference type="ARBA" id="ARBA00004123"/>
    </source>
</evidence>
<protein>
    <recommendedName>
        <fullName evidence="5">Nitric oxide synthase-interacting protein zinc-finger domain-containing protein</fullName>
    </recommendedName>
</protein>
<comment type="caution">
    <text evidence="6">The sequence shown here is derived from an EMBL/GenBank/DDBJ whole genome shotgun (WGS) entry which is preliminary data.</text>
</comment>
<evidence type="ECO:0000259" key="5">
    <source>
        <dbReference type="Pfam" id="PF15906"/>
    </source>
</evidence>
<dbReference type="InterPro" id="IPR013083">
    <property type="entry name" value="Znf_RING/FYVE/PHD"/>
</dbReference>
<dbReference type="AlphaFoldDB" id="A0ABD3MKI4"/>
<feature type="domain" description="Nitric oxide synthase-interacting protein zinc-finger" evidence="5">
    <location>
        <begin position="15"/>
        <end position="75"/>
    </location>
</feature>
<evidence type="ECO:0000256" key="3">
    <source>
        <dbReference type="ARBA" id="ARBA00023242"/>
    </source>
</evidence>
<evidence type="ECO:0000313" key="6">
    <source>
        <dbReference type="EMBL" id="KAL3764554.1"/>
    </source>
</evidence>
<feature type="region of interest" description="Disordered" evidence="4">
    <location>
        <begin position="1"/>
        <end position="34"/>
    </location>
</feature>
<evidence type="ECO:0000256" key="4">
    <source>
        <dbReference type="SAM" id="MobiDB-lite"/>
    </source>
</evidence>
<sequence>MTRKSKQPGGHNPLTYSERKRLKSSGYGTQSTRLTTESQLPFGYCSLSTSPAIEAVATPSGHIYEREAIVSYLLTKSGDLKREKAEYEKLRLGVEERRVAWEETCRKREVERFARKDQGAIVGGESSALVVRQDAAKALSTASSTVASASVASKPENSLKQVSYWLSEAQPQHKKHTAIYSGDFDYRKEIEALPPPPPERPLSPMSGNPLKLKQLIPLHLLHDKQGKGTNGKVLCALSQKQITTQPAVCIKPSGQVILKSVYEELVKPDMVCPISSKKLKEGDVIELVSGKSGFAASGDVVARKYNPTLT</sequence>
<dbReference type="InterPro" id="IPR031790">
    <property type="entry name" value="Znf-NOSIP"/>
</dbReference>
<evidence type="ECO:0000256" key="2">
    <source>
        <dbReference type="ARBA" id="ARBA00008126"/>
    </source>
</evidence>
<dbReference type="PANTHER" id="PTHR13063:SF10">
    <property type="entry name" value="NITRIC OXIDE SYNTHASE-INTERACTING PROTEIN"/>
    <property type="match status" value="1"/>
</dbReference>
<dbReference type="Gene3D" id="3.30.40.10">
    <property type="entry name" value="Zinc/RING finger domain, C3HC4 (zinc finger)"/>
    <property type="match status" value="2"/>
</dbReference>
<dbReference type="EMBL" id="JALLPJ020001417">
    <property type="protein sequence ID" value="KAL3764554.1"/>
    <property type="molecule type" value="Genomic_DNA"/>
</dbReference>
<comment type="subcellular location">
    <subcellularLocation>
        <location evidence="1">Nucleus</location>
    </subcellularLocation>
</comment>
<dbReference type="Pfam" id="PF15906">
    <property type="entry name" value="zf-NOSIP"/>
    <property type="match status" value="1"/>
</dbReference>
<organism evidence="6 7">
    <name type="scientific">Cyclotella atomus</name>
    <dbReference type="NCBI Taxonomy" id="382360"/>
    <lineage>
        <taxon>Eukaryota</taxon>
        <taxon>Sar</taxon>
        <taxon>Stramenopiles</taxon>
        <taxon>Ochrophyta</taxon>
        <taxon>Bacillariophyta</taxon>
        <taxon>Coscinodiscophyceae</taxon>
        <taxon>Thalassiosirophycidae</taxon>
        <taxon>Stephanodiscales</taxon>
        <taxon>Stephanodiscaceae</taxon>
        <taxon>Cyclotella</taxon>
    </lineage>
</organism>
<dbReference type="Proteomes" id="UP001530400">
    <property type="component" value="Unassembled WGS sequence"/>
</dbReference>
<dbReference type="SUPFAM" id="SSF57850">
    <property type="entry name" value="RING/U-box"/>
    <property type="match status" value="1"/>
</dbReference>
<proteinExistence type="inferred from homology"/>
<dbReference type="PANTHER" id="PTHR13063">
    <property type="entry name" value="ENOS INTERACTING PROTEIN"/>
    <property type="match status" value="1"/>
</dbReference>
<accession>A0ABD3MKI4</accession>
<dbReference type="GO" id="GO:0005634">
    <property type="term" value="C:nucleus"/>
    <property type="evidence" value="ECO:0007669"/>
    <property type="project" value="UniProtKB-SubCell"/>
</dbReference>
<reference evidence="6 7" key="1">
    <citation type="submission" date="2024-10" db="EMBL/GenBank/DDBJ databases">
        <title>Updated reference genomes for cyclostephanoid diatoms.</title>
        <authorList>
            <person name="Roberts W.R."/>
            <person name="Alverson A.J."/>
        </authorList>
    </citation>
    <scope>NUCLEOTIDE SEQUENCE [LARGE SCALE GENOMIC DNA]</scope>
    <source>
        <strain evidence="6 7">AJA010-31</strain>
    </source>
</reference>